<accession>A0A8M8V1W1</accession>
<evidence type="ECO:0000256" key="1">
    <source>
        <dbReference type="SAM" id="MobiDB-lite"/>
    </source>
</evidence>
<evidence type="ECO:0000259" key="2">
    <source>
        <dbReference type="Pfam" id="PF03732"/>
    </source>
</evidence>
<dbReference type="AlphaFoldDB" id="A0A8M8V1W1"/>
<feature type="domain" description="Retrotransposon gag" evidence="2">
    <location>
        <begin position="83"/>
        <end position="183"/>
    </location>
</feature>
<evidence type="ECO:0000259" key="3">
    <source>
        <dbReference type="Pfam" id="PF14244"/>
    </source>
</evidence>
<proteinExistence type="predicted"/>
<feature type="region of interest" description="Disordered" evidence="1">
    <location>
        <begin position="1"/>
        <end position="23"/>
    </location>
</feature>
<dbReference type="PANTHER" id="PTHR37610:SF40">
    <property type="entry name" value="OS01G0909600 PROTEIN"/>
    <property type="match status" value="1"/>
</dbReference>
<gene>
    <name evidence="5" type="primary">LOC110012710</name>
</gene>
<evidence type="ECO:0000313" key="4">
    <source>
        <dbReference type="Proteomes" id="UP000504604"/>
    </source>
</evidence>
<dbReference type="OrthoDB" id="5544992at2759"/>
<dbReference type="InterPro" id="IPR005162">
    <property type="entry name" value="Retrotrans_gag_dom"/>
</dbReference>
<reference evidence="5" key="1">
    <citation type="submission" date="2025-08" db="UniProtKB">
        <authorList>
            <consortium name="RefSeq"/>
        </authorList>
    </citation>
    <scope>IDENTIFICATION</scope>
</reference>
<evidence type="ECO:0000313" key="5">
    <source>
        <dbReference type="RefSeq" id="XP_020553063.1"/>
    </source>
</evidence>
<keyword evidence="4" id="KW-1185">Reference proteome</keyword>
<sequence>MEEKNSSDFTNLKSQENDQPGMNFMSAPLNGNNYVSWARSIKIALGAKQKLGFIDGSYEKPTEGKEAIEAWKRNDYMVVSWILSSISKEITEAFLFANSKKDLWTELEARFGDSNGPLLYQIQREIASISQKDMTVAVYFTRLKRLWDELGSLDPLPECSCGASKKLSDRAASYQLMQFLMGLSDAYDHVRNQILLMDPLPTAAKAYSMVHRVEKQRQVNFGISKLEKEGVMAVRTFEPRKQGDIKGNFKKWPPVDKRQMQCDYCKKKGHLKEGCFDLIGFPD</sequence>
<feature type="domain" description="Retrotransposon Copia-like N-terminal" evidence="3">
    <location>
        <begin position="16"/>
        <end position="62"/>
    </location>
</feature>
<name>A0A8M8V1W1_SESIN</name>
<protein>
    <submittedName>
        <fullName evidence="5">Uncharacterized protein LOC110012710</fullName>
    </submittedName>
</protein>
<dbReference type="Pfam" id="PF14244">
    <property type="entry name" value="Retrotran_gag_3"/>
    <property type="match status" value="1"/>
</dbReference>
<dbReference type="Pfam" id="PF03732">
    <property type="entry name" value="Retrotrans_gag"/>
    <property type="match status" value="1"/>
</dbReference>
<dbReference type="Proteomes" id="UP000504604">
    <property type="component" value="Linkage group LG10"/>
</dbReference>
<dbReference type="RefSeq" id="XP_020553063.1">
    <property type="nucleotide sequence ID" value="XM_020697404.1"/>
</dbReference>
<organism evidence="4 5">
    <name type="scientific">Sesamum indicum</name>
    <name type="common">Oriental sesame</name>
    <name type="synonym">Sesamum orientale</name>
    <dbReference type="NCBI Taxonomy" id="4182"/>
    <lineage>
        <taxon>Eukaryota</taxon>
        <taxon>Viridiplantae</taxon>
        <taxon>Streptophyta</taxon>
        <taxon>Embryophyta</taxon>
        <taxon>Tracheophyta</taxon>
        <taxon>Spermatophyta</taxon>
        <taxon>Magnoliopsida</taxon>
        <taxon>eudicotyledons</taxon>
        <taxon>Gunneridae</taxon>
        <taxon>Pentapetalae</taxon>
        <taxon>asterids</taxon>
        <taxon>lamiids</taxon>
        <taxon>Lamiales</taxon>
        <taxon>Pedaliaceae</taxon>
        <taxon>Sesamum</taxon>
    </lineage>
</organism>
<dbReference type="GeneID" id="110012710"/>
<dbReference type="KEGG" id="sind:110012710"/>
<dbReference type="InterPro" id="IPR029472">
    <property type="entry name" value="Copia-like_N"/>
</dbReference>
<feature type="compositionally biased region" description="Polar residues" evidence="1">
    <location>
        <begin position="7"/>
        <end position="20"/>
    </location>
</feature>
<dbReference type="PANTHER" id="PTHR37610">
    <property type="entry name" value="CCHC-TYPE DOMAIN-CONTAINING PROTEIN"/>
    <property type="match status" value="1"/>
</dbReference>